<feature type="transmembrane region" description="Helical" evidence="9">
    <location>
        <begin position="199"/>
        <end position="217"/>
    </location>
</feature>
<dbReference type="Pfam" id="PF02355">
    <property type="entry name" value="SecD_SecF_C"/>
    <property type="match status" value="1"/>
</dbReference>
<evidence type="ECO:0000256" key="3">
    <source>
        <dbReference type="ARBA" id="ARBA00022475"/>
    </source>
</evidence>
<keyword evidence="8 9" id="KW-0472">Membrane</keyword>
<dbReference type="NCBIfam" id="TIGR00966">
    <property type="entry name" value="transloc_SecF"/>
    <property type="match status" value="1"/>
</dbReference>
<evidence type="ECO:0000256" key="5">
    <source>
        <dbReference type="ARBA" id="ARBA00022927"/>
    </source>
</evidence>
<accession>A0A2P5T1B3</accession>
<gene>
    <name evidence="9 11" type="primary">secF</name>
    <name evidence="11" type="ORF">CRV09_03090</name>
</gene>
<dbReference type="InterPro" id="IPR048634">
    <property type="entry name" value="SecD_SecF_C"/>
</dbReference>
<dbReference type="InterPro" id="IPR022646">
    <property type="entry name" value="SecD/SecF_CS"/>
</dbReference>
<proteinExistence type="inferred from homology"/>
<dbReference type="GO" id="GO:0006605">
    <property type="term" value="P:protein targeting"/>
    <property type="evidence" value="ECO:0007669"/>
    <property type="project" value="UniProtKB-UniRule"/>
</dbReference>
<dbReference type="AlphaFoldDB" id="A0A2P5T1B3"/>
<keyword evidence="2 9" id="KW-0813">Transport</keyword>
<evidence type="ECO:0000256" key="4">
    <source>
        <dbReference type="ARBA" id="ARBA00022692"/>
    </source>
</evidence>
<evidence type="ECO:0000256" key="9">
    <source>
        <dbReference type="HAMAP-Rule" id="MF_01464"/>
    </source>
</evidence>
<comment type="subcellular location">
    <subcellularLocation>
        <location evidence="1 9">Cell membrane</location>
        <topology evidence="1 9">Multi-pass membrane protein</topology>
    </subcellularLocation>
</comment>
<comment type="similarity">
    <text evidence="9">Belongs to the SecD/SecF family. SecF subfamily.</text>
</comment>
<evidence type="ECO:0000256" key="7">
    <source>
        <dbReference type="ARBA" id="ARBA00023010"/>
    </source>
</evidence>
<evidence type="ECO:0000256" key="2">
    <source>
        <dbReference type="ARBA" id="ARBA00022448"/>
    </source>
</evidence>
<evidence type="ECO:0000259" key="10">
    <source>
        <dbReference type="Pfam" id="PF02355"/>
    </source>
</evidence>
<evidence type="ECO:0000313" key="11">
    <source>
        <dbReference type="EMBL" id="PPI88389.1"/>
    </source>
</evidence>
<keyword evidence="3 9" id="KW-1003">Cell membrane</keyword>
<protein>
    <recommendedName>
        <fullName evidence="9">Protein-export membrane protein SecF</fullName>
    </recommendedName>
</protein>
<dbReference type="Proteomes" id="UP000295937">
    <property type="component" value="Unassembled WGS sequence"/>
</dbReference>
<feature type="transmembrane region" description="Helical" evidence="9">
    <location>
        <begin position="168"/>
        <end position="193"/>
    </location>
</feature>
<dbReference type="OrthoDB" id="9774769at2"/>
<dbReference type="InterPro" id="IPR055344">
    <property type="entry name" value="SecD_SecF_C_bact"/>
</dbReference>
<dbReference type="InterPro" id="IPR005665">
    <property type="entry name" value="SecF_bac"/>
</dbReference>
<dbReference type="NCBIfam" id="TIGR00916">
    <property type="entry name" value="2A0604s01"/>
    <property type="match status" value="1"/>
</dbReference>
<dbReference type="RefSeq" id="WP_136132696.1">
    <property type="nucleotide sequence ID" value="NZ_PDKR01000005.1"/>
</dbReference>
<dbReference type="Pfam" id="PF07549">
    <property type="entry name" value="Sec_GG"/>
    <property type="match status" value="1"/>
</dbReference>
<evidence type="ECO:0000313" key="12">
    <source>
        <dbReference type="Proteomes" id="UP000295937"/>
    </source>
</evidence>
<dbReference type="GO" id="GO:0043952">
    <property type="term" value="P:protein transport by the Sec complex"/>
    <property type="evidence" value="ECO:0007669"/>
    <property type="project" value="UniProtKB-UniRule"/>
</dbReference>
<evidence type="ECO:0000256" key="1">
    <source>
        <dbReference type="ARBA" id="ARBA00004651"/>
    </source>
</evidence>
<feature type="domain" description="Protein export membrane protein SecD/SecF C-terminal" evidence="10">
    <location>
        <begin position="120"/>
        <end position="301"/>
    </location>
</feature>
<sequence>MLQHNDIDESKKEFKIFDFMYWNKLAFLILGLLIISSILIIFIFNFNWGIDFTGGTLVEINLEKSINIDLLRNKLMESGFKKPIVQKLNNSKNIMIKVSSFPSSIDTNKLSTKLVSIVNKYERQKVIINRIDFIGPSVGTELIKNGLIALLFAIIAIFAYISYRFEWCLASGTVIALLSDLIITFGFLSLFYIEIDLTIVASLMSIIGYSLNDKIVISDRIRENINKMQSISYYKIINISLNQVLNRTLMTSFVTLIMVLILLIFGGSLLKDFSLTMLIGIIIGTISSIYISLPISLIVNKKCS</sequence>
<dbReference type="HAMAP" id="MF_01464_B">
    <property type="entry name" value="SecF_B"/>
    <property type="match status" value="1"/>
</dbReference>
<dbReference type="GO" id="GO:0015450">
    <property type="term" value="F:protein-transporting ATPase activity"/>
    <property type="evidence" value="ECO:0007669"/>
    <property type="project" value="InterPro"/>
</dbReference>
<dbReference type="GO" id="GO:0005886">
    <property type="term" value="C:plasma membrane"/>
    <property type="evidence" value="ECO:0007669"/>
    <property type="project" value="UniProtKB-SubCell"/>
</dbReference>
<dbReference type="PANTHER" id="PTHR30081">
    <property type="entry name" value="PROTEIN-EXPORT MEMBRANE PROTEIN SEC"/>
    <property type="match status" value="1"/>
</dbReference>
<keyword evidence="7 9" id="KW-0811">Translocation</keyword>
<dbReference type="SUPFAM" id="SSF82866">
    <property type="entry name" value="Multidrug efflux transporter AcrB transmembrane domain"/>
    <property type="match status" value="1"/>
</dbReference>
<dbReference type="PANTHER" id="PTHR30081:SF8">
    <property type="entry name" value="PROTEIN TRANSLOCASE SUBUNIT SECF"/>
    <property type="match status" value="1"/>
</dbReference>
<feature type="transmembrane region" description="Helical" evidence="9">
    <location>
        <begin position="276"/>
        <end position="299"/>
    </location>
</feature>
<comment type="caution">
    <text evidence="11">The sequence shown here is derived from an EMBL/GenBank/DDBJ whole genome shotgun (WGS) entry which is preliminary data.</text>
</comment>
<name>A0A2P5T1B3_9GAMM</name>
<dbReference type="GO" id="GO:0065002">
    <property type="term" value="P:intracellular protein transmembrane transport"/>
    <property type="evidence" value="ECO:0007669"/>
    <property type="project" value="UniProtKB-UniRule"/>
</dbReference>
<feature type="transmembrane region" description="Helical" evidence="9">
    <location>
        <begin position="21"/>
        <end position="44"/>
    </location>
</feature>
<keyword evidence="4 9" id="KW-0812">Transmembrane</keyword>
<dbReference type="Gene3D" id="1.20.1640.10">
    <property type="entry name" value="Multidrug efflux transporter AcrB transmembrane domain"/>
    <property type="match status" value="1"/>
</dbReference>
<dbReference type="InterPro" id="IPR022813">
    <property type="entry name" value="SecD/SecF_arch_bac"/>
</dbReference>
<feature type="transmembrane region" description="Helical" evidence="9">
    <location>
        <begin position="249"/>
        <end position="270"/>
    </location>
</feature>
<evidence type="ECO:0000256" key="8">
    <source>
        <dbReference type="ARBA" id="ARBA00023136"/>
    </source>
</evidence>
<organism evidence="11 12">
    <name type="scientific">Candidatus Pantoea edessiphila</name>
    <dbReference type="NCBI Taxonomy" id="2044610"/>
    <lineage>
        <taxon>Bacteria</taxon>
        <taxon>Pseudomonadati</taxon>
        <taxon>Pseudomonadota</taxon>
        <taxon>Gammaproteobacteria</taxon>
        <taxon>Enterobacterales</taxon>
        <taxon>Erwiniaceae</taxon>
        <taxon>Pantoea</taxon>
    </lineage>
</organism>
<dbReference type="EMBL" id="PDKR01000005">
    <property type="protein sequence ID" value="PPI88389.1"/>
    <property type="molecule type" value="Genomic_DNA"/>
</dbReference>
<comment type="function">
    <text evidence="9">Part of the Sec protein translocase complex. Interacts with the SecYEG preprotein conducting channel. SecDF uses the proton motive force (PMF) to complete protein translocation after the ATP-dependent function of SecA.</text>
</comment>
<dbReference type="InterPro" id="IPR022645">
    <property type="entry name" value="SecD/SecF_bac"/>
</dbReference>
<evidence type="ECO:0000256" key="6">
    <source>
        <dbReference type="ARBA" id="ARBA00022989"/>
    </source>
</evidence>
<keyword evidence="5 9" id="KW-0653">Protein transport</keyword>
<dbReference type="PRINTS" id="PR01755">
    <property type="entry name" value="SECFTRNLCASE"/>
</dbReference>
<keyword evidence="6 9" id="KW-1133">Transmembrane helix</keyword>
<reference evidence="11 12" key="1">
    <citation type="journal article" date="2018" name="Genome Biol. Evol.">
        <title>Cladogenesis and Genomic Streamlining in Extracellular Endosymbionts of Tropical Stink Bugs.</title>
        <authorList>
            <person name="Otero-Bravo A."/>
            <person name="Goffredi S."/>
            <person name="Sabree Z.L."/>
        </authorList>
    </citation>
    <scope>NUCLEOTIDE SEQUENCE [LARGE SCALE GENOMIC DNA]</scope>
    <source>
        <strain evidence="11 12">SoEO</strain>
    </source>
</reference>
<comment type="subunit">
    <text evidence="9">Forms a complex with SecD. Part of the essential Sec protein translocation apparatus which comprises SecA, SecYEG and auxiliary proteins SecDF-YajC and YidC.</text>
</comment>
<feature type="transmembrane region" description="Helical" evidence="9">
    <location>
        <begin position="142"/>
        <end position="161"/>
    </location>
</feature>